<comment type="caution">
    <text evidence="2">The sequence shown here is derived from an EMBL/GenBank/DDBJ whole genome shotgun (WGS) entry which is preliminary data.</text>
</comment>
<dbReference type="SUPFAM" id="SSF53098">
    <property type="entry name" value="Ribonuclease H-like"/>
    <property type="match status" value="1"/>
</dbReference>
<sequence>MASDQQRAPAPLWRRLSRLGPELGRDWRPVLGGGPQHEPPPEPTAMGEAEVIEDESAVAIRNVGSAADSRLEFFLDGIEYTRLVGYVGTVPLVHGYVAAVVRRRTDRSFSTWSAIEEEVLAFPHNLLPPDRLLEIGLPERGLVDSEVESSDAHPIRLAEAGRTAVKRHRSRIERKLARRWSDAGPHDGWLLVDGRLAIEPQLLESGRAIGLVKSHRTQFLGGEAMAAVLGMGGGQRSSVFRPLRPEIGEVYSWYLRLRAAAGHDIYWALARIEGRAHPETVAAADEISRWLLAETAPLALPDARWHVLLYPIRDCEQFLRARMPTLDLT</sequence>
<evidence type="ECO:0008006" key="4">
    <source>
        <dbReference type="Google" id="ProtNLM"/>
    </source>
</evidence>
<dbReference type="AlphaFoldDB" id="A0AAE5CC25"/>
<dbReference type="EMBL" id="JAACAK010000009">
    <property type="protein sequence ID" value="NIR73709.1"/>
    <property type="molecule type" value="Genomic_DNA"/>
</dbReference>
<evidence type="ECO:0000313" key="3">
    <source>
        <dbReference type="Proteomes" id="UP000702544"/>
    </source>
</evidence>
<organism evidence="2 3">
    <name type="scientific">Candidatus Kutchimonas denitrificans</name>
    <dbReference type="NCBI Taxonomy" id="3056748"/>
    <lineage>
        <taxon>Bacteria</taxon>
        <taxon>Pseudomonadati</taxon>
        <taxon>Gemmatimonadota</taxon>
        <taxon>Gemmatimonadia</taxon>
        <taxon>Candidatus Palauibacterales</taxon>
        <taxon>Candidatus Palauibacteraceae</taxon>
        <taxon>Candidatus Kutchimonas</taxon>
    </lineage>
</organism>
<accession>A0AAE5CC25</accession>
<feature type="region of interest" description="Disordered" evidence="1">
    <location>
        <begin position="23"/>
        <end position="45"/>
    </location>
</feature>
<reference evidence="2 3" key="1">
    <citation type="submission" date="2020-01" db="EMBL/GenBank/DDBJ databases">
        <title>Genomes assembled from Gulf of Kutch pelagic sediment metagenomes.</title>
        <authorList>
            <person name="Chandrashekar M."/>
            <person name="Mahajan M.S."/>
            <person name="Dave K.J."/>
            <person name="Vatsa P."/>
            <person name="Nathani N.M."/>
        </authorList>
    </citation>
    <scope>NUCLEOTIDE SEQUENCE [LARGE SCALE GENOMIC DNA]</scope>
    <source>
        <strain evidence="2">KS3-K002</strain>
    </source>
</reference>
<name>A0AAE5CC25_9BACT</name>
<evidence type="ECO:0000313" key="2">
    <source>
        <dbReference type="EMBL" id="NIR73709.1"/>
    </source>
</evidence>
<protein>
    <recommendedName>
        <fullName evidence="4">NurA domain-containing protein</fullName>
    </recommendedName>
</protein>
<gene>
    <name evidence="2" type="ORF">GWO12_01135</name>
</gene>
<evidence type="ECO:0000256" key="1">
    <source>
        <dbReference type="SAM" id="MobiDB-lite"/>
    </source>
</evidence>
<proteinExistence type="predicted"/>
<dbReference type="InterPro" id="IPR012337">
    <property type="entry name" value="RNaseH-like_sf"/>
</dbReference>
<dbReference type="Proteomes" id="UP000702544">
    <property type="component" value="Unassembled WGS sequence"/>
</dbReference>